<name>A0A917Z6K4_9GAMM</name>
<dbReference type="SMART" id="SM00044">
    <property type="entry name" value="CYCc"/>
    <property type="match status" value="1"/>
</dbReference>
<dbReference type="GO" id="GO:0005524">
    <property type="term" value="F:ATP binding"/>
    <property type="evidence" value="ECO:0007669"/>
    <property type="project" value="UniProtKB-KW"/>
</dbReference>
<dbReference type="SMART" id="SM00028">
    <property type="entry name" value="TPR"/>
    <property type="match status" value="4"/>
</dbReference>
<dbReference type="InterPro" id="IPR001054">
    <property type="entry name" value="A/G_cyclase"/>
</dbReference>
<dbReference type="RefSeq" id="WP_188857552.1">
    <property type="nucleotide sequence ID" value="NZ_BMLT01000001.1"/>
</dbReference>
<dbReference type="Pfam" id="PF00211">
    <property type="entry name" value="Guanylate_cyc"/>
    <property type="match status" value="1"/>
</dbReference>
<protein>
    <submittedName>
        <fullName evidence="4">Adenylate/guanylate cyclase domain-containing protein</fullName>
    </submittedName>
</protein>
<dbReference type="GO" id="GO:0035556">
    <property type="term" value="P:intracellular signal transduction"/>
    <property type="evidence" value="ECO:0007669"/>
    <property type="project" value="InterPro"/>
</dbReference>
<dbReference type="EMBL" id="BMLT01000001">
    <property type="protein sequence ID" value="GGO76179.1"/>
    <property type="molecule type" value="Genomic_DNA"/>
</dbReference>
<dbReference type="InterPro" id="IPR011990">
    <property type="entry name" value="TPR-like_helical_dom_sf"/>
</dbReference>
<feature type="domain" description="Guanylate cyclase" evidence="3">
    <location>
        <begin position="97"/>
        <end position="230"/>
    </location>
</feature>
<dbReference type="Gene3D" id="3.40.50.300">
    <property type="entry name" value="P-loop containing nucleotide triphosphate hydrolases"/>
    <property type="match status" value="1"/>
</dbReference>
<dbReference type="GO" id="GO:0009190">
    <property type="term" value="P:cyclic nucleotide biosynthetic process"/>
    <property type="evidence" value="ECO:0007669"/>
    <property type="project" value="InterPro"/>
</dbReference>
<dbReference type="PROSITE" id="PS50125">
    <property type="entry name" value="GUANYLATE_CYCLASE_2"/>
    <property type="match status" value="1"/>
</dbReference>
<evidence type="ECO:0000256" key="1">
    <source>
        <dbReference type="ARBA" id="ARBA00022741"/>
    </source>
</evidence>
<dbReference type="InterPro" id="IPR027417">
    <property type="entry name" value="P-loop_NTPase"/>
</dbReference>
<dbReference type="InterPro" id="IPR041664">
    <property type="entry name" value="AAA_16"/>
</dbReference>
<gene>
    <name evidence="4" type="ORF">GCM10011348_02770</name>
</gene>
<sequence>MRCANCGCGTSESATYCSQCGTLLLRSCPRCGHRVNEGAKFCEACGASLGDRASATEHPERAAPIDYTPRHLADRIRAEQAALQARGAVAGERKIITALFADMAGSTSLIEYLDPEEVRRLIDPVLELMMEAVHHYEGYVAKSLGDGILALFGAPIAHEDHAQRALFAALRMRDAMARYSASRGMAQARPLQIRVGIHSGEVVVRSIRTEDLRTDYDPVGQTIHLASRLEGLAKPGSIVLSETTHRLAEGYFECRSLGAIKVRGITEPVTIFQLEGVGAMRTRLQVAAHRGLVRFTGRRRELARLSKALARTREQRGQVVGVVGEPGVGKSRLFFEFKQLCERDCRVLETFSVSHGKAFAYLPLIELLKNYFTIGARDDKRQCREKVTAILQALDPELEASRRYLDPLLGLDESPSELSQMDPRLKRQHTFKAVKQLLMRESLEQPLVIIVEDLQWLDRETLAFLESLIEDVAGARILLLVNYRPEYRHRWEGYRHFHQIRLQPLGGDESSELLDTLLGKDASLAPIRPRIMEQTEGNPFFLEEVVRTLVEEQVLCGVRGQYRLNRRPAALHIPTNVQGVLSARIDRLPLAQKALLQTLAVIGKAFSWSLMRYLVDLEDDELRDLLSQLQNGEFLYERPAFPEVEYSFKHALTQEVAYGSLLKERRETLHARTAEAIETLFEGHLEDHCNELAHHYTQGRNLPKAVQFLHCAGRQAAQRSANEEAIGHLGRALELLEALPDTPERARTELALQLSLGPNLIAVRGHAASEVEQAYRRALALQRQMGSTADLSFILAGLRNHYLVRAEHETASELGRQLLRLAEQEKDRDFLLEAHCALGSVLFFLGRLQEAYAHLSEALKLYDARLHSQHATLYGLEPGVWSRYLLAMVLELMGDSRQAARMMSEATDMARQRGHLFSLAATLCFAAERHRLRREGEQAQACAEAAIDLARENNFAIWLLYGKVLSGWAMAERTAGREGIERIRDGLAAFHRTETRLFHSHFLTLEADALGKAGLIEEALTQLADAEQVLTRQQEPVFEAELFLLKAELLTRQTPLAQRRPDEVEYVEACLRRSIATARHQGARLLELRAALALSDCLKHQGRAEDAHRSLARICGLFPASADYTDLKAARARLAQMG</sequence>
<dbReference type="PANTHER" id="PTHR16305:SF28">
    <property type="entry name" value="GUANYLATE CYCLASE DOMAIN-CONTAINING PROTEIN"/>
    <property type="match status" value="1"/>
</dbReference>
<dbReference type="InterPro" id="IPR019734">
    <property type="entry name" value="TPR_rpt"/>
</dbReference>
<comment type="caution">
    <text evidence="4">The sequence shown here is derived from an EMBL/GenBank/DDBJ whole genome shotgun (WGS) entry which is preliminary data.</text>
</comment>
<dbReference type="Proteomes" id="UP000599578">
    <property type="component" value="Unassembled WGS sequence"/>
</dbReference>
<keyword evidence="2" id="KW-0067">ATP-binding</keyword>
<dbReference type="SUPFAM" id="SSF55073">
    <property type="entry name" value="Nucleotide cyclase"/>
    <property type="match status" value="1"/>
</dbReference>
<keyword evidence="1" id="KW-0547">Nucleotide-binding</keyword>
<dbReference type="SUPFAM" id="SSF52540">
    <property type="entry name" value="P-loop containing nucleoside triphosphate hydrolases"/>
    <property type="match status" value="1"/>
</dbReference>
<dbReference type="Gene3D" id="3.30.70.1230">
    <property type="entry name" value="Nucleotide cyclase"/>
    <property type="match status" value="1"/>
</dbReference>
<reference evidence="4 5" key="1">
    <citation type="journal article" date="2014" name="Int. J. Syst. Evol. Microbiol.">
        <title>Complete genome sequence of Corynebacterium casei LMG S-19264T (=DSM 44701T), isolated from a smear-ripened cheese.</title>
        <authorList>
            <consortium name="US DOE Joint Genome Institute (JGI-PGF)"/>
            <person name="Walter F."/>
            <person name="Albersmeier A."/>
            <person name="Kalinowski J."/>
            <person name="Ruckert C."/>
        </authorList>
    </citation>
    <scope>NUCLEOTIDE SEQUENCE [LARGE SCALE GENOMIC DNA]</scope>
    <source>
        <strain evidence="4 5">CGMCC 1.7286</strain>
    </source>
</reference>
<dbReference type="GO" id="GO:0005737">
    <property type="term" value="C:cytoplasm"/>
    <property type="evidence" value="ECO:0007669"/>
    <property type="project" value="TreeGrafter"/>
</dbReference>
<dbReference type="Pfam" id="PF13191">
    <property type="entry name" value="AAA_16"/>
    <property type="match status" value="1"/>
</dbReference>
<keyword evidence="5" id="KW-1185">Reference proteome</keyword>
<dbReference type="InterPro" id="IPR026870">
    <property type="entry name" value="Zinc_ribbon_dom"/>
</dbReference>
<evidence type="ECO:0000313" key="4">
    <source>
        <dbReference type="EMBL" id="GGO76179.1"/>
    </source>
</evidence>
<dbReference type="PANTHER" id="PTHR16305">
    <property type="entry name" value="TESTICULAR SOLUBLE ADENYLYL CYCLASE"/>
    <property type="match status" value="1"/>
</dbReference>
<dbReference type="GO" id="GO:0004016">
    <property type="term" value="F:adenylate cyclase activity"/>
    <property type="evidence" value="ECO:0007669"/>
    <property type="project" value="TreeGrafter"/>
</dbReference>
<dbReference type="Pfam" id="PF13240">
    <property type="entry name" value="Zn_Ribbon_1"/>
    <property type="match status" value="1"/>
</dbReference>
<dbReference type="InterPro" id="IPR029787">
    <property type="entry name" value="Nucleotide_cyclase"/>
</dbReference>
<accession>A0A917Z6K4</accession>
<dbReference type="AlphaFoldDB" id="A0A917Z6K4"/>
<organism evidence="4 5">
    <name type="scientific">Marinobacterium nitratireducens</name>
    <dbReference type="NCBI Taxonomy" id="518897"/>
    <lineage>
        <taxon>Bacteria</taxon>
        <taxon>Pseudomonadati</taxon>
        <taxon>Pseudomonadota</taxon>
        <taxon>Gammaproteobacteria</taxon>
        <taxon>Oceanospirillales</taxon>
        <taxon>Oceanospirillaceae</taxon>
        <taxon>Marinobacterium</taxon>
    </lineage>
</organism>
<evidence type="ECO:0000256" key="2">
    <source>
        <dbReference type="ARBA" id="ARBA00022840"/>
    </source>
</evidence>
<evidence type="ECO:0000259" key="3">
    <source>
        <dbReference type="PROSITE" id="PS50125"/>
    </source>
</evidence>
<dbReference type="Gene3D" id="1.25.40.10">
    <property type="entry name" value="Tetratricopeptide repeat domain"/>
    <property type="match status" value="1"/>
</dbReference>
<dbReference type="SUPFAM" id="SSF48452">
    <property type="entry name" value="TPR-like"/>
    <property type="match status" value="1"/>
</dbReference>
<dbReference type="CDD" id="cd07302">
    <property type="entry name" value="CHD"/>
    <property type="match status" value="1"/>
</dbReference>
<proteinExistence type="predicted"/>
<evidence type="ECO:0000313" key="5">
    <source>
        <dbReference type="Proteomes" id="UP000599578"/>
    </source>
</evidence>